<accession>A0A3M2SC06</accession>
<evidence type="ECO:0000313" key="3">
    <source>
        <dbReference type="Proteomes" id="UP000277212"/>
    </source>
</evidence>
<evidence type="ECO:0000256" key="1">
    <source>
        <dbReference type="SAM" id="MobiDB-lite"/>
    </source>
</evidence>
<dbReference type="EMBL" id="NKUJ01000078">
    <property type="protein sequence ID" value="RMJ14762.1"/>
    <property type="molecule type" value="Genomic_DNA"/>
</dbReference>
<feature type="compositionally biased region" description="Basic and acidic residues" evidence="1">
    <location>
        <begin position="33"/>
        <end position="48"/>
    </location>
</feature>
<sequence length="135" mass="14841">MGLISSLPHDKRGRRSNKLDIQLPFAAAAVCRGHPDARAPEQREKSRPPPDIPPPPLRTPDLRNWAPRTPLRRFSYPIVFITRLSGVSRLNGPCGCPRQAVFRPRLRITAAAKPSIIALVVSWPGLPPLLGAPLV</sequence>
<comment type="caution">
    <text evidence="2">The sequence shown here is derived from an EMBL/GenBank/DDBJ whole genome shotgun (WGS) entry which is preliminary data.</text>
</comment>
<protein>
    <submittedName>
        <fullName evidence="2">Uncharacterized protein</fullName>
    </submittedName>
</protein>
<proteinExistence type="predicted"/>
<name>A0A3M2SC06_9HYPO</name>
<feature type="region of interest" description="Disordered" evidence="1">
    <location>
        <begin position="32"/>
        <end position="64"/>
    </location>
</feature>
<dbReference type="AlphaFoldDB" id="A0A3M2SC06"/>
<reference evidence="2 3" key="1">
    <citation type="submission" date="2017-06" db="EMBL/GenBank/DDBJ databases">
        <title>Comparative genomic analysis of Ambrosia Fusariam Clade fungi.</title>
        <authorList>
            <person name="Stajich J.E."/>
            <person name="Carrillo J."/>
            <person name="Kijimoto T."/>
            <person name="Eskalen A."/>
            <person name="O'Donnell K."/>
            <person name="Kasson M."/>
        </authorList>
    </citation>
    <scope>NUCLEOTIDE SEQUENCE [LARGE SCALE GENOMIC DNA]</scope>
    <source>
        <strain evidence="2">UCR3666</strain>
    </source>
</reference>
<evidence type="ECO:0000313" key="2">
    <source>
        <dbReference type="EMBL" id="RMJ14762.1"/>
    </source>
</evidence>
<keyword evidence="3" id="KW-1185">Reference proteome</keyword>
<gene>
    <name evidence="2" type="ORF">CDV36_005589</name>
</gene>
<feature type="compositionally biased region" description="Pro residues" evidence="1">
    <location>
        <begin position="49"/>
        <end position="58"/>
    </location>
</feature>
<organism evidence="2 3">
    <name type="scientific">Fusarium kuroshium</name>
    <dbReference type="NCBI Taxonomy" id="2010991"/>
    <lineage>
        <taxon>Eukaryota</taxon>
        <taxon>Fungi</taxon>
        <taxon>Dikarya</taxon>
        <taxon>Ascomycota</taxon>
        <taxon>Pezizomycotina</taxon>
        <taxon>Sordariomycetes</taxon>
        <taxon>Hypocreomycetidae</taxon>
        <taxon>Hypocreales</taxon>
        <taxon>Nectriaceae</taxon>
        <taxon>Fusarium</taxon>
        <taxon>Fusarium solani species complex</taxon>
    </lineage>
</organism>
<dbReference type="Proteomes" id="UP000277212">
    <property type="component" value="Unassembled WGS sequence"/>
</dbReference>